<reference evidence="1 2" key="1">
    <citation type="journal article" date="2023" name="Int. J. Syst. Evol. Microbiol.">
        <title>Physiological and genomic analyses of cobalamin (vitamin B12)-auxotrophy of Lysobacter auxotrophicus sp. nov., a methionine-auxotrophic chitinolytic bacterium isolated from chitin-treated soil.</title>
        <authorList>
            <person name="Saito A."/>
            <person name="Dohra H."/>
            <person name="Hamada M."/>
            <person name="Moriuchi R."/>
            <person name="Kotsuchibashi Y."/>
            <person name="Mori K."/>
        </authorList>
    </citation>
    <scope>NUCLEOTIDE SEQUENCE [LARGE SCALE GENOMIC DNA]</scope>
    <source>
        <strain evidence="1 2">5-21a</strain>
    </source>
</reference>
<gene>
    <name evidence="1" type="ORF">LA521A_21780</name>
</gene>
<dbReference type="RefSeq" id="WP_281778945.1">
    <property type="nucleotide sequence ID" value="NZ_AP027041.1"/>
</dbReference>
<organism evidence="1 2">
    <name type="scientific">Lysobacter auxotrophicus</name>
    <dbReference type="NCBI Taxonomy" id="2992573"/>
    <lineage>
        <taxon>Bacteria</taxon>
        <taxon>Pseudomonadati</taxon>
        <taxon>Pseudomonadota</taxon>
        <taxon>Gammaproteobacteria</taxon>
        <taxon>Lysobacterales</taxon>
        <taxon>Lysobacteraceae</taxon>
        <taxon>Lysobacter</taxon>
    </lineage>
</organism>
<keyword evidence="2" id="KW-1185">Reference proteome</keyword>
<name>A0ABN6ULB5_9GAMM</name>
<evidence type="ECO:0008006" key="3">
    <source>
        <dbReference type="Google" id="ProtNLM"/>
    </source>
</evidence>
<accession>A0ABN6ULB5</accession>
<evidence type="ECO:0000313" key="1">
    <source>
        <dbReference type="EMBL" id="BDU16977.1"/>
    </source>
</evidence>
<protein>
    <recommendedName>
        <fullName evidence="3">WD40 repeat domain-containing protein</fullName>
    </recommendedName>
</protein>
<dbReference type="EMBL" id="AP027041">
    <property type="protein sequence ID" value="BDU16977.1"/>
    <property type="molecule type" value="Genomic_DNA"/>
</dbReference>
<proteinExistence type="predicted"/>
<sequence length="198" mass="21692">MLTLLRTRRRRAELESAARYLGPIRRQIRTTPLTPPPAPWHVSGVFAVPQVEAIGFDRDSELLLVISRDSLGVIDCASGETIARKGSTQQDARGMHLLKAKGIGPLEHVDVGIAGRLGGGLPRVTEDGWSLELVTLEWPTQDVLLVAPGRALFVCHEDEDARFTRIDSHPEVHACGFSFSGRSLVIAAGDELTIYHRD</sequence>
<dbReference type="Proteomes" id="UP001317822">
    <property type="component" value="Chromosome"/>
</dbReference>
<evidence type="ECO:0000313" key="2">
    <source>
        <dbReference type="Proteomes" id="UP001317822"/>
    </source>
</evidence>